<accession>A0A0S3QTJ1</accession>
<keyword evidence="1" id="KW-0802">TPR repeat</keyword>
<dbReference type="KEGG" id="ttk:TST_0854"/>
<dbReference type="PROSITE" id="PS50005">
    <property type="entry name" value="TPR"/>
    <property type="match status" value="1"/>
</dbReference>
<dbReference type="RefSeq" id="WP_068549651.1">
    <property type="nucleotide sequence ID" value="NZ_AP013035.1"/>
</dbReference>
<dbReference type="Gene3D" id="1.25.40.10">
    <property type="entry name" value="Tetratricopeptide repeat domain"/>
    <property type="match status" value="1"/>
</dbReference>
<name>A0A0S3QTJ1_THET7</name>
<evidence type="ECO:0000313" key="2">
    <source>
        <dbReference type="EMBL" id="BAT71654.1"/>
    </source>
</evidence>
<evidence type="ECO:0008006" key="4">
    <source>
        <dbReference type="Google" id="ProtNLM"/>
    </source>
</evidence>
<sequence>MEGKAYQLLKEGEYQEAVELLQQVVNENPSISVLFNLALGLYKLERFEEARSYLEKLLEQEPEHKKGLFLLAVVCRRIGDMKCAREALEKAGLDELIEFVPEPVVKTDEQIEPLEQEGKLQEEETEIVHLDEPHKEEPLEKTDLITEETSEKIRVVRFLFEGRVEFPLCYFLAAILREGNYRKSKDEVILNGKGEVASCFKEVGAVIAEDEGEGQLMIDLKDEKLVIKVNQGEKVIYKDTYPVSWFKF</sequence>
<dbReference type="EMBL" id="AP013035">
    <property type="protein sequence ID" value="BAT71654.1"/>
    <property type="molecule type" value="Genomic_DNA"/>
</dbReference>
<protein>
    <recommendedName>
        <fullName evidence="4">Tetratricopeptide repeat protein</fullName>
    </recommendedName>
</protein>
<dbReference type="InterPro" id="IPR011990">
    <property type="entry name" value="TPR-like_helical_dom_sf"/>
</dbReference>
<feature type="repeat" description="TPR" evidence="1">
    <location>
        <begin position="31"/>
        <end position="64"/>
    </location>
</feature>
<dbReference type="Pfam" id="PF13432">
    <property type="entry name" value="TPR_16"/>
    <property type="match status" value="1"/>
</dbReference>
<dbReference type="OrthoDB" id="8592798at2"/>
<dbReference type="SUPFAM" id="SSF48452">
    <property type="entry name" value="TPR-like"/>
    <property type="match status" value="1"/>
</dbReference>
<evidence type="ECO:0000256" key="1">
    <source>
        <dbReference type="PROSITE-ProRule" id="PRU00339"/>
    </source>
</evidence>
<dbReference type="SMART" id="SM00028">
    <property type="entry name" value="TPR"/>
    <property type="match status" value="1"/>
</dbReference>
<evidence type="ECO:0000313" key="3">
    <source>
        <dbReference type="Proteomes" id="UP000063234"/>
    </source>
</evidence>
<proteinExistence type="predicted"/>
<keyword evidence="3" id="KW-1185">Reference proteome</keyword>
<gene>
    <name evidence="2" type="ORF">TST_0854</name>
</gene>
<reference evidence="3" key="1">
    <citation type="journal article" date="2018" name="Science">
        <title>A primordial and reversible TCA cycle in a facultatively chemolithoautotrophic thermophile.</title>
        <authorList>
            <person name="Nunoura T."/>
            <person name="Chikaraishi Y."/>
            <person name="Izaki R."/>
            <person name="Suwa T."/>
            <person name="Sato T."/>
            <person name="Harada T."/>
            <person name="Mori K."/>
            <person name="Kato Y."/>
            <person name="Miyazaki M."/>
            <person name="Shimamura S."/>
            <person name="Yanagawa K."/>
            <person name="Shuto A."/>
            <person name="Ohkouchi N."/>
            <person name="Fujita N."/>
            <person name="Takaki Y."/>
            <person name="Atomi H."/>
            <person name="Takai K."/>
        </authorList>
    </citation>
    <scope>NUCLEOTIDE SEQUENCE [LARGE SCALE GENOMIC DNA]</scope>
    <source>
        <strain evidence="3">DSM 17441 / JCM 13301 / NBRC 103674 / ABI70S6</strain>
    </source>
</reference>
<dbReference type="InterPro" id="IPR019734">
    <property type="entry name" value="TPR_rpt"/>
</dbReference>
<dbReference type="Proteomes" id="UP000063234">
    <property type="component" value="Chromosome"/>
</dbReference>
<dbReference type="AlphaFoldDB" id="A0A0S3QTJ1"/>
<dbReference type="Pfam" id="PF13174">
    <property type="entry name" value="TPR_6"/>
    <property type="match status" value="1"/>
</dbReference>
<dbReference type="STRING" id="1298851.TST_0854"/>
<organism evidence="2 3">
    <name type="scientific">Thermosulfidibacter takaii (strain DSM 17441 / JCM 13301 / NBRC 103674 / ABI70S6)</name>
    <dbReference type="NCBI Taxonomy" id="1298851"/>
    <lineage>
        <taxon>Bacteria</taxon>
        <taxon>Pseudomonadati</taxon>
        <taxon>Thermosulfidibacterota</taxon>
        <taxon>Thermosulfidibacteria</taxon>
        <taxon>Thermosulfidibacterales</taxon>
        <taxon>Thermosulfidibacteraceae</taxon>
    </lineage>
</organism>